<dbReference type="Proteomes" id="UP000260991">
    <property type="component" value="Unassembled WGS sequence"/>
</dbReference>
<dbReference type="GO" id="GO:0003677">
    <property type="term" value="F:DNA binding"/>
    <property type="evidence" value="ECO:0007669"/>
    <property type="project" value="UniProtKB-KW"/>
</dbReference>
<dbReference type="NCBIfam" id="TIGR01764">
    <property type="entry name" value="excise"/>
    <property type="match status" value="1"/>
</dbReference>
<dbReference type="Pfam" id="PF12728">
    <property type="entry name" value="HTH_17"/>
    <property type="match status" value="1"/>
</dbReference>
<feature type="domain" description="Helix-turn-helix" evidence="2">
    <location>
        <begin position="15"/>
        <end position="56"/>
    </location>
</feature>
<evidence type="ECO:0000313" key="4">
    <source>
        <dbReference type="EMBL" id="RGB91009.1"/>
    </source>
</evidence>
<organism evidence="4 5">
    <name type="scientific">Faecalibacterium prausnitzii</name>
    <dbReference type="NCBI Taxonomy" id="853"/>
    <lineage>
        <taxon>Bacteria</taxon>
        <taxon>Bacillati</taxon>
        <taxon>Bacillota</taxon>
        <taxon>Clostridia</taxon>
        <taxon>Eubacteriales</taxon>
        <taxon>Oscillospiraceae</taxon>
        <taxon>Faecalibacterium</taxon>
    </lineage>
</organism>
<dbReference type="Gene3D" id="6.10.200.10">
    <property type="entry name" value="Regulatory phage protein Cox"/>
    <property type="match status" value="1"/>
</dbReference>
<dbReference type="RefSeq" id="WP_158403361.1">
    <property type="nucleotide sequence ID" value="NZ_QVER01000010.1"/>
</dbReference>
<sequence>MRKAKVWDARQLPAYLTVAQYGELMGICPKTVRRMCQRGELPAHKEGPKLWRIDKNAALEQRQEAVEICQRNARKAPKNKKPAGAGTPTSFRVTG</sequence>
<evidence type="ECO:0000256" key="1">
    <source>
        <dbReference type="SAM" id="MobiDB-lite"/>
    </source>
</evidence>
<reference evidence="4 5" key="1">
    <citation type="submission" date="2018-08" db="EMBL/GenBank/DDBJ databases">
        <title>A genome reference for cultivated species of the human gut microbiota.</title>
        <authorList>
            <person name="Zou Y."/>
            <person name="Xue W."/>
            <person name="Luo G."/>
        </authorList>
    </citation>
    <scope>NUCLEOTIDE SEQUENCE [LARGE SCALE GENOMIC DNA]</scope>
    <source>
        <strain evidence="4 5">AF32-8AC</strain>
    </source>
</reference>
<dbReference type="EMBL" id="JAGZYH010000035">
    <property type="protein sequence ID" value="MBS6622426.1"/>
    <property type="molecule type" value="Genomic_DNA"/>
</dbReference>
<name>A0A3E2U472_9FIRM</name>
<comment type="caution">
    <text evidence="4">The sequence shown here is derived from an EMBL/GenBank/DDBJ whole genome shotgun (WGS) entry which is preliminary data.</text>
</comment>
<proteinExistence type="predicted"/>
<keyword evidence="4" id="KW-0238">DNA-binding</keyword>
<evidence type="ECO:0000259" key="2">
    <source>
        <dbReference type="Pfam" id="PF12728"/>
    </source>
</evidence>
<reference evidence="3" key="2">
    <citation type="submission" date="2021-02" db="EMBL/GenBank/DDBJ databases">
        <title>Infant gut strain persistence is associated with maternal origin, phylogeny, and functional potential including surface adhesion and iron acquisition.</title>
        <authorList>
            <person name="Lou Y.C."/>
        </authorList>
    </citation>
    <scope>NUCLEOTIDE SEQUENCE</scope>
    <source>
        <strain evidence="3">L2_039_000G1_dasL2_039_000G1_maxbin2.maxbin.077</strain>
    </source>
</reference>
<evidence type="ECO:0000313" key="3">
    <source>
        <dbReference type="EMBL" id="MBS6622426.1"/>
    </source>
</evidence>
<gene>
    <name evidence="4" type="ORF">DWZ46_09525</name>
    <name evidence="3" type="ORF">KH315_09745</name>
</gene>
<dbReference type="InterPro" id="IPR010093">
    <property type="entry name" value="SinI_DNA-bd"/>
</dbReference>
<feature type="region of interest" description="Disordered" evidence="1">
    <location>
        <begin position="73"/>
        <end position="95"/>
    </location>
</feature>
<evidence type="ECO:0000313" key="5">
    <source>
        <dbReference type="Proteomes" id="UP000260991"/>
    </source>
</evidence>
<dbReference type="AlphaFoldDB" id="A0A3E2U472"/>
<dbReference type="Proteomes" id="UP000811365">
    <property type="component" value="Unassembled WGS sequence"/>
</dbReference>
<protein>
    <submittedName>
        <fullName evidence="4">DNA-binding protein</fullName>
    </submittedName>
    <submittedName>
        <fullName evidence="3">Helix-turn-helix domain-containing protein</fullName>
    </submittedName>
</protein>
<dbReference type="EMBL" id="QVER01000010">
    <property type="protein sequence ID" value="RGB91009.1"/>
    <property type="molecule type" value="Genomic_DNA"/>
</dbReference>
<dbReference type="InterPro" id="IPR041657">
    <property type="entry name" value="HTH_17"/>
</dbReference>
<dbReference type="InterPro" id="IPR038147">
    <property type="entry name" value="Cox_sf"/>
</dbReference>
<accession>A0A3E2U472</accession>